<dbReference type="GO" id="GO:0030041">
    <property type="term" value="P:actin filament polymerization"/>
    <property type="evidence" value="ECO:0007669"/>
    <property type="project" value="TreeGrafter"/>
</dbReference>
<dbReference type="OrthoDB" id="7700931at2759"/>
<feature type="compositionally biased region" description="Basic and acidic residues" evidence="1">
    <location>
        <begin position="132"/>
        <end position="141"/>
    </location>
</feature>
<feature type="compositionally biased region" description="Basic residues" evidence="1">
    <location>
        <begin position="200"/>
        <end position="209"/>
    </location>
</feature>
<evidence type="ECO:0000256" key="2">
    <source>
        <dbReference type="SAM" id="SignalP"/>
    </source>
</evidence>
<organism evidence="4 5">
    <name type="scientific">Leucosporidium creatinivorum</name>
    <dbReference type="NCBI Taxonomy" id="106004"/>
    <lineage>
        <taxon>Eukaryota</taxon>
        <taxon>Fungi</taxon>
        <taxon>Dikarya</taxon>
        <taxon>Basidiomycota</taxon>
        <taxon>Pucciniomycotina</taxon>
        <taxon>Microbotryomycetes</taxon>
        <taxon>Leucosporidiales</taxon>
        <taxon>Leucosporidium</taxon>
    </lineage>
</organism>
<dbReference type="AlphaFoldDB" id="A0A1Y2G7X6"/>
<keyword evidence="5" id="KW-1185">Reference proteome</keyword>
<evidence type="ECO:0000313" key="5">
    <source>
        <dbReference type="Proteomes" id="UP000193467"/>
    </source>
</evidence>
<reference evidence="4 5" key="1">
    <citation type="submission" date="2016-07" db="EMBL/GenBank/DDBJ databases">
        <title>Pervasive Adenine N6-methylation of Active Genes in Fungi.</title>
        <authorList>
            <consortium name="DOE Joint Genome Institute"/>
            <person name="Mondo S.J."/>
            <person name="Dannebaum R.O."/>
            <person name="Kuo R.C."/>
            <person name="Labutti K."/>
            <person name="Haridas S."/>
            <person name="Kuo A."/>
            <person name="Salamov A."/>
            <person name="Ahrendt S.R."/>
            <person name="Lipzen A."/>
            <person name="Sullivan W."/>
            <person name="Andreopoulos W.B."/>
            <person name="Clum A."/>
            <person name="Lindquist E."/>
            <person name="Daum C."/>
            <person name="Ramamoorthy G.K."/>
            <person name="Gryganskyi A."/>
            <person name="Culley D."/>
            <person name="Magnuson J.K."/>
            <person name="James T.Y."/>
            <person name="O'Malley M.A."/>
            <person name="Stajich J.E."/>
            <person name="Spatafora J.W."/>
            <person name="Visel A."/>
            <person name="Grigoriev I.V."/>
        </authorList>
    </citation>
    <scope>NUCLEOTIDE SEQUENCE [LARGE SCALE GENOMIC DNA]</scope>
    <source>
        <strain evidence="4 5">62-1032</strain>
    </source>
</reference>
<feature type="signal peptide" evidence="2">
    <location>
        <begin position="1"/>
        <end position="17"/>
    </location>
</feature>
<comment type="caution">
    <text evidence="4">The sequence shown here is derived from an EMBL/GenBank/DDBJ whole genome shotgun (WGS) entry which is preliminary data.</text>
</comment>
<feature type="compositionally biased region" description="Pro residues" evidence="1">
    <location>
        <begin position="520"/>
        <end position="545"/>
    </location>
</feature>
<dbReference type="InterPro" id="IPR000782">
    <property type="entry name" value="FAS1_domain"/>
</dbReference>
<dbReference type="PROSITE" id="PS50213">
    <property type="entry name" value="FAS1"/>
    <property type="match status" value="1"/>
</dbReference>
<feature type="region of interest" description="Disordered" evidence="1">
    <location>
        <begin position="647"/>
        <end position="668"/>
    </location>
</feature>
<accession>A0A1Y2G7X6</accession>
<feature type="chain" id="PRO_5010993262" description="FAS1 domain-containing protein" evidence="2">
    <location>
        <begin position="18"/>
        <end position="678"/>
    </location>
</feature>
<dbReference type="STRING" id="106004.A0A1Y2G7X6"/>
<evidence type="ECO:0000313" key="4">
    <source>
        <dbReference type="EMBL" id="ORY92658.1"/>
    </source>
</evidence>
<protein>
    <recommendedName>
        <fullName evidence="3">FAS1 domain-containing protein</fullName>
    </recommendedName>
</protein>
<dbReference type="InterPro" id="IPR036378">
    <property type="entry name" value="FAS1_dom_sf"/>
</dbReference>
<keyword evidence="2" id="KW-0732">Signal</keyword>
<feature type="compositionally biased region" description="Basic and acidic residues" evidence="1">
    <location>
        <begin position="599"/>
        <end position="613"/>
    </location>
</feature>
<dbReference type="Proteomes" id="UP000193467">
    <property type="component" value="Unassembled WGS sequence"/>
</dbReference>
<feature type="region of interest" description="Disordered" evidence="1">
    <location>
        <begin position="132"/>
        <end position="160"/>
    </location>
</feature>
<proteinExistence type="predicted"/>
<feature type="compositionally biased region" description="Basic and acidic residues" evidence="1">
    <location>
        <begin position="228"/>
        <end position="244"/>
    </location>
</feature>
<evidence type="ECO:0000259" key="3">
    <source>
        <dbReference type="PROSITE" id="PS50213"/>
    </source>
</evidence>
<gene>
    <name evidence="4" type="ORF">BCR35DRAFT_298138</name>
</gene>
<dbReference type="PANTHER" id="PTHR45691">
    <property type="entry name" value="PROTEIN DIAPHANOUS"/>
    <property type="match status" value="1"/>
</dbReference>
<dbReference type="SUPFAM" id="SSF82153">
    <property type="entry name" value="FAS1 domain"/>
    <property type="match status" value="2"/>
</dbReference>
<feature type="region of interest" description="Disordered" evidence="1">
    <location>
        <begin position="596"/>
        <end position="618"/>
    </location>
</feature>
<feature type="region of interest" description="Disordered" evidence="1">
    <location>
        <begin position="192"/>
        <end position="247"/>
    </location>
</feature>
<dbReference type="PANTHER" id="PTHR45691:SF6">
    <property type="entry name" value="PROTEIN DIAPHANOUS"/>
    <property type="match status" value="1"/>
</dbReference>
<dbReference type="EMBL" id="MCGR01000001">
    <property type="protein sequence ID" value="ORY92658.1"/>
    <property type="molecule type" value="Genomic_DNA"/>
</dbReference>
<feature type="region of interest" description="Disordered" evidence="1">
    <location>
        <begin position="515"/>
        <end position="549"/>
    </location>
</feature>
<dbReference type="GO" id="GO:0005884">
    <property type="term" value="C:actin filament"/>
    <property type="evidence" value="ECO:0007669"/>
    <property type="project" value="TreeGrafter"/>
</dbReference>
<dbReference type="Gene3D" id="2.30.180.10">
    <property type="entry name" value="FAS1 domain"/>
    <property type="match status" value="2"/>
</dbReference>
<evidence type="ECO:0000256" key="1">
    <source>
        <dbReference type="SAM" id="MobiDB-lite"/>
    </source>
</evidence>
<name>A0A1Y2G7X6_9BASI</name>
<dbReference type="Pfam" id="PF02469">
    <property type="entry name" value="Fasciclin"/>
    <property type="match status" value="1"/>
</dbReference>
<dbReference type="InterPro" id="IPR051412">
    <property type="entry name" value="Formin_Homology_Diaphanous_sf"/>
</dbReference>
<feature type="domain" description="FAS1" evidence="3">
    <location>
        <begin position="389"/>
        <end position="475"/>
    </location>
</feature>
<sequence>MKLYQLSSLLLMGVAVAAPPPFVLQGSADLNLPANEAELSHLTHLSTDDFLHVEQAKAKAEQVMHSLVDRLEKVAIQYEQDVEQLLQAEQEGAASPTDAAARFPHPGPPPVLNFSDYTILEILNASLHHHPKEGADAESLPKWKLPWPKPPHHGEHEHDPKYLPLHRLGWLVNQSVEAQKALGKDGITLLAPDDFALRPPPHHQKKHSAPPKSSRRSEQDQDEPTSAELEHFEAQRQEEQEHQPIPHPFHLIAKSGKKCKKMMQKLESAGEEEDRKKLWAKIIAHVLAYHTLPEIRTERSLVDSSTVATTHDTERIKVEPTFHPFPHPHPSLKFNGYSHKKGPTIIAKNGIIHLVGAPLLPPLTPLNQLFLFPEVFSTLTSGLQKVDLASKLLPEVEGDDEMATEFSALETESMMQSVIEELMKEYKDVGLFTVFAPGNWAFNKLGPKILAFLHSPFSLSRHALKYVLAYHIVPDLEFFTDFVRNDTKEVRPSDAFIVKEEVDVEVPVEWIVDGKGEGAFPPPPPPHGDHPPPPPHGDHPPPPPHFKANLTHYRLPTLLSTSGENANATLRVVVIAHRPWGHGPVKRDIVVLPHAMPPPHHDEENKFGGERRGPPPPRPVKVFKTDLPARHGAIQWVESLLRPPFPHHNDDDDLKASNSGHKKHGNKRMRKALAELFA</sequence>
<dbReference type="InParanoid" id="A0A1Y2G7X6"/>